<evidence type="ECO:0000256" key="1">
    <source>
        <dbReference type="ARBA" id="ARBA00006484"/>
    </source>
</evidence>
<dbReference type="PANTHER" id="PTHR44196">
    <property type="entry name" value="DEHYDROGENASE/REDUCTASE SDR FAMILY MEMBER 7B"/>
    <property type="match status" value="1"/>
</dbReference>
<dbReference type="Proteomes" id="UP000808337">
    <property type="component" value="Unassembled WGS sequence"/>
</dbReference>
<name>A0A9D7XUC1_9BACT</name>
<dbReference type="CDD" id="cd05233">
    <property type="entry name" value="SDR_c"/>
    <property type="match status" value="1"/>
</dbReference>
<dbReference type="InterPro" id="IPR036291">
    <property type="entry name" value="NAD(P)-bd_dom_sf"/>
</dbReference>
<dbReference type="PROSITE" id="PS00061">
    <property type="entry name" value="ADH_SHORT"/>
    <property type="match status" value="1"/>
</dbReference>
<dbReference type="PRINTS" id="PR00080">
    <property type="entry name" value="SDRFAMILY"/>
</dbReference>
<dbReference type="InterPro" id="IPR020904">
    <property type="entry name" value="Sc_DH/Rdtase_CS"/>
</dbReference>
<comment type="caution">
    <text evidence="4">The sequence shown here is derived from an EMBL/GenBank/DDBJ whole genome shotgun (WGS) entry which is preliminary data.</text>
</comment>
<dbReference type="Pfam" id="PF00106">
    <property type="entry name" value="adh_short"/>
    <property type="match status" value="1"/>
</dbReference>
<comment type="similarity">
    <text evidence="1 3">Belongs to the short-chain dehydrogenases/reductases (SDR) family.</text>
</comment>
<gene>
    <name evidence="4" type="ORF">IPP15_20150</name>
</gene>
<dbReference type="EMBL" id="JADKGY010000030">
    <property type="protein sequence ID" value="MBK9984643.1"/>
    <property type="molecule type" value="Genomic_DNA"/>
</dbReference>
<evidence type="ECO:0000256" key="2">
    <source>
        <dbReference type="ARBA" id="ARBA00023002"/>
    </source>
</evidence>
<dbReference type="InterPro" id="IPR002347">
    <property type="entry name" value="SDR_fam"/>
</dbReference>
<reference evidence="4 5" key="1">
    <citation type="submission" date="2020-10" db="EMBL/GenBank/DDBJ databases">
        <title>Connecting structure to function with the recovery of over 1000 high-quality activated sludge metagenome-assembled genomes encoding full-length rRNA genes using long-read sequencing.</title>
        <authorList>
            <person name="Singleton C.M."/>
            <person name="Petriglieri F."/>
            <person name="Kristensen J.M."/>
            <person name="Kirkegaard R.H."/>
            <person name="Michaelsen T.Y."/>
            <person name="Andersen M.H."/>
            <person name="Karst S.M."/>
            <person name="Dueholm M.S."/>
            <person name="Nielsen P.H."/>
            <person name="Albertsen M."/>
        </authorList>
    </citation>
    <scope>NUCLEOTIDE SEQUENCE [LARGE SCALE GENOMIC DNA]</scope>
    <source>
        <strain evidence="4">Ribe_18-Q3-R11-54_MAXAC.273</strain>
    </source>
</reference>
<keyword evidence="2" id="KW-0560">Oxidoreductase</keyword>
<sequence>MNMNAIVTGSTKGIGLAIVYALLKEGWNVAITSRDENDLKNIRKEARDSFPKQDCLVHKVDFSKKQETLDYAKKIKKTWPEIDLLVNNVGIFVPGEIHKEADGVMENTMETNLYSAYHLTRELLPGMMLRKSGCIINMCSIASFMSYPNGGSYTISKFAMLGFSKVLREELKPYNIKVTSIMPGATWSASWGDADYPDDRLMKPEDVAEAVVAILRMSPQSVVEEIIIRPQLGDLP</sequence>
<evidence type="ECO:0000313" key="5">
    <source>
        <dbReference type="Proteomes" id="UP000808337"/>
    </source>
</evidence>
<organism evidence="4 5">
    <name type="scientific">Candidatus Opimibacter skivensis</name>
    <dbReference type="NCBI Taxonomy" id="2982028"/>
    <lineage>
        <taxon>Bacteria</taxon>
        <taxon>Pseudomonadati</taxon>
        <taxon>Bacteroidota</taxon>
        <taxon>Saprospiria</taxon>
        <taxon>Saprospirales</taxon>
        <taxon>Saprospiraceae</taxon>
        <taxon>Candidatus Opimibacter</taxon>
    </lineage>
</organism>
<dbReference type="PANTHER" id="PTHR44196:SF1">
    <property type="entry name" value="DEHYDROGENASE_REDUCTASE SDR FAMILY MEMBER 7B"/>
    <property type="match status" value="1"/>
</dbReference>
<dbReference type="GO" id="GO:0016491">
    <property type="term" value="F:oxidoreductase activity"/>
    <property type="evidence" value="ECO:0007669"/>
    <property type="project" value="UniProtKB-KW"/>
</dbReference>
<protein>
    <submittedName>
        <fullName evidence="4">SDR family oxidoreductase</fullName>
    </submittedName>
</protein>
<accession>A0A9D7XUC1</accession>
<proteinExistence type="inferred from homology"/>
<dbReference type="GO" id="GO:0016020">
    <property type="term" value="C:membrane"/>
    <property type="evidence" value="ECO:0007669"/>
    <property type="project" value="TreeGrafter"/>
</dbReference>
<dbReference type="PRINTS" id="PR00081">
    <property type="entry name" value="GDHRDH"/>
</dbReference>
<dbReference type="Gene3D" id="3.40.50.720">
    <property type="entry name" value="NAD(P)-binding Rossmann-like Domain"/>
    <property type="match status" value="1"/>
</dbReference>
<evidence type="ECO:0000256" key="3">
    <source>
        <dbReference type="RuleBase" id="RU000363"/>
    </source>
</evidence>
<evidence type="ECO:0000313" key="4">
    <source>
        <dbReference type="EMBL" id="MBK9984643.1"/>
    </source>
</evidence>
<dbReference type="AlphaFoldDB" id="A0A9D7XUC1"/>
<dbReference type="SUPFAM" id="SSF51735">
    <property type="entry name" value="NAD(P)-binding Rossmann-fold domains"/>
    <property type="match status" value="1"/>
</dbReference>